<feature type="compositionally biased region" description="Basic and acidic residues" evidence="9">
    <location>
        <begin position="1"/>
        <end position="26"/>
    </location>
</feature>
<evidence type="ECO:0008006" key="12">
    <source>
        <dbReference type="Google" id="ProtNLM"/>
    </source>
</evidence>
<organism evidence="11">
    <name type="scientific">Trichophyton rubrum CBS 288.86</name>
    <dbReference type="NCBI Taxonomy" id="1215330"/>
    <lineage>
        <taxon>Eukaryota</taxon>
        <taxon>Fungi</taxon>
        <taxon>Dikarya</taxon>
        <taxon>Ascomycota</taxon>
        <taxon>Pezizomycotina</taxon>
        <taxon>Eurotiomycetes</taxon>
        <taxon>Eurotiomycetidae</taxon>
        <taxon>Onygenales</taxon>
        <taxon>Arthrodermataceae</taxon>
        <taxon>Trichophyton</taxon>
    </lineage>
</organism>
<feature type="transmembrane region" description="Helical" evidence="10">
    <location>
        <begin position="336"/>
        <end position="357"/>
    </location>
</feature>
<evidence type="ECO:0000256" key="9">
    <source>
        <dbReference type="SAM" id="MobiDB-lite"/>
    </source>
</evidence>
<feature type="transmembrane region" description="Helical" evidence="10">
    <location>
        <begin position="175"/>
        <end position="194"/>
    </location>
</feature>
<evidence type="ECO:0000256" key="8">
    <source>
        <dbReference type="ARBA" id="ARBA00035585"/>
    </source>
</evidence>
<dbReference type="AlphaFoldDB" id="A0A022W4L9"/>
<dbReference type="GO" id="GO:0005886">
    <property type="term" value="C:plasma membrane"/>
    <property type="evidence" value="ECO:0007669"/>
    <property type="project" value="UniProtKB-SubCell"/>
</dbReference>
<evidence type="ECO:0000256" key="10">
    <source>
        <dbReference type="SAM" id="Phobius"/>
    </source>
</evidence>
<feature type="transmembrane region" description="Helical" evidence="10">
    <location>
        <begin position="244"/>
        <end position="269"/>
    </location>
</feature>
<name>A0A022W4L9_TRIRU</name>
<feature type="region of interest" description="Disordered" evidence="9">
    <location>
        <begin position="1"/>
        <end position="125"/>
    </location>
</feature>
<protein>
    <recommendedName>
        <fullName evidence="12">Chromosome condensation protein</fullName>
    </recommendedName>
</protein>
<evidence type="ECO:0000256" key="6">
    <source>
        <dbReference type="ARBA" id="ARBA00023136"/>
    </source>
</evidence>
<dbReference type="Proteomes" id="UP000023758">
    <property type="component" value="Unassembled WGS sequence"/>
</dbReference>
<evidence type="ECO:0000313" key="11">
    <source>
        <dbReference type="EMBL" id="EZF53028.1"/>
    </source>
</evidence>
<proteinExistence type="inferred from homology"/>
<dbReference type="Pfam" id="PF02537">
    <property type="entry name" value="CRCB"/>
    <property type="match status" value="2"/>
</dbReference>
<feature type="compositionally biased region" description="Basic and acidic residues" evidence="9">
    <location>
        <begin position="88"/>
        <end position="103"/>
    </location>
</feature>
<evidence type="ECO:0000256" key="1">
    <source>
        <dbReference type="ARBA" id="ARBA00002598"/>
    </source>
</evidence>
<evidence type="ECO:0000256" key="4">
    <source>
        <dbReference type="ARBA" id="ARBA00022692"/>
    </source>
</evidence>
<feature type="transmembrane region" description="Helical" evidence="10">
    <location>
        <begin position="408"/>
        <end position="427"/>
    </location>
</feature>
<comment type="subcellular location">
    <subcellularLocation>
        <location evidence="2">Cell membrane</location>
        <topology evidence="2">Multi-pass membrane protein</topology>
    </subcellularLocation>
</comment>
<feature type="compositionally biased region" description="Basic and acidic residues" evidence="9">
    <location>
        <begin position="213"/>
        <end position="225"/>
    </location>
</feature>
<feature type="transmembrane region" description="Helical" evidence="10">
    <location>
        <begin position="144"/>
        <end position="163"/>
    </location>
</feature>
<comment type="similarity">
    <text evidence="7">Belongs to the fluoride channel Fluc/FEX (TC 1.A.43) family.</text>
</comment>
<comment type="catalytic activity">
    <reaction evidence="8">
        <text>fluoride(in) = fluoride(out)</text>
        <dbReference type="Rhea" id="RHEA:76159"/>
        <dbReference type="ChEBI" id="CHEBI:17051"/>
    </reaction>
    <physiologicalReaction direction="left-to-right" evidence="8">
        <dbReference type="Rhea" id="RHEA:76160"/>
    </physiologicalReaction>
</comment>
<evidence type="ECO:0000256" key="5">
    <source>
        <dbReference type="ARBA" id="ARBA00022989"/>
    </source>
</evidence>
<feature type="transmembrane region" description="Helical" evidence="10">
    <location>
        <begin position="377"/>
        <end position="396"/>
    </location>
</feature>
<accession>A0A022W4L9</accession>
<evidence type="ECO:0000256" key="7">
    <source>
        <dbReference type="ARBA" id="ARBA00035120"/>
    </source>
</evidence>
<reference evidence="11" key="1">
    <citation type="submission" date="2014-02" db="EMBL/GenBank/DDBJ databases">
        <title>The Genome Sequence of Trichophyton rubrum (morphotype fischeri) CBS 288.86.</title>
        <authorList>
            <consortium name="The Broad Institute Genomics Platform"/>
            <person name="Cuomo C.A."/>
            <person name="White T.C."/>
            <person name="Graser Y."/>
            <person name="Martinez-Rossi N."/>
            <person name="Heitman J."/>
            <person name="Young S.K."/>
            <person name="Zeng Q."/>
            <person name="Gargeya S."/>
            <person name="Abouelleil A."/>
            <person name="Alvarado L."/>
            <person name="Chapman S.B."/>
            <person name="Gainer-Dewar J."/>
            <person name="Goldberg J."/>
            <person name="Griggs A."/>
            <person name="Gujja S."/>
            <person name="Hansen M."/>
            <person name="Howarth C."/>
            <person name="Imamovic A."/>
            <person name="Larimer J."/>
            <person name="Martinez D."/>
            <person name="Murphy C."/>
            <person name="Pearson M.D."/>
            <person name="Persinoti G."/>
            <person name="Poon T."/>
            <person name="Priest M."/>
            <person name="Roberts A.D."/>
            <person name="Saif S."/>
            <person name="Shea T.D."/>
            <person name="Sykes S.N."/>
            <person name="Wortman J."/>
            <person name="Nusbaum C."/>
            <person name="Birren B."/>
        </authorList>
    </citation>
    <scope>NUCLEOTIDE SEQUENCE [LARGE SCALE GENOMIC DNA]</scope>
    <source>
        <strain evidence="11">CBS 288.86</strain>
    </source>
</reference>
<comment type="function">
    <text evidence="1">Fluoride channel required for the rapid expulsion of cytoplasmic fluoride.</text>
</comment>
<evidence type="ECO:0000256" key="3">
    <source>
        <dbReference type="ARBA" id="ARBA00022475"/>
    </source>
</evidence>
<keyword evidence="5 10" id="KW-1133">Transmembrane helix</keyword>
<feature type="transmembrane region" description="Helical" evidence="10">
    <location>
        <begin position="480"/>
        <end position="500"/>
    </location>
</feature>
<dbReference type="EMBL" id="KK207831">
    <property type="protein sequence ID" value="EZF53028.1"/>
    <property type="molecule type" value="Genomic_DNA"/>
</dbReference>
<evidence type="ECO:0000256" key="2">
    <source>
        <dbReference type="ARBA" id="ARBA00004651"/>
    </source>
</evidence>
<dbReference type="HOGENOM" id="CLU_030507_0_0_1"/>
<gene>
    <name evidence="11" type="ORF">H103_03956</name>
</gene>
<dbReference type="InterPro" id="IPR003691">
    <property type="entry name" value="FluC"/>
</dbReference>
<dbReference type="OrthoDB" id="409792at2759"/>
<feature type="transmembrane region" description="Helical" evidence="10">
    <location>
        <begin position="289"/>
        <end position="315"/>
    </location>
</feature>
<sequence length="513" mass="56654">MENSRREEEKKQNERRSEEDGLRDCWKLQADATEDLQLVPPLPRRYLTPELPMKQGRSSTANPPDAPVPDQRGEDASYELETIGSRTIPERHHTADSGRDIIPDGRSSSSRREPSALLESAESCISSPEHTQSELQLSHHATQLYTVSYLVLFSIFGTLARIGLQALTVYPGAPITTGVTWANVGGCLLIGFFAEDRKLFREEWGASSTGRGKLNDNGDEQQRIDDPDDDAEALMKHKAVKKTIPLYIGLTTGFCGSFTSFSSFMLDAYRALSNTLPNPNTESILPRNGGYSFMAVIAVMLYTILLCLSSIVVGAHLADGLSYFTPPLRFKFMRNVLDRLVVVLAFGCWIGTIFLAIWTPDRYRPVRERHWRGSAEFAIIFAPIGCLFRFYASLYFNPFVSSFPLGTFLVNMIGTLVLGVCFDLQHASSIVARNNMGNVPSSHQLLGCQVLKGIMDGFCGCTTTVSTWIAEVHGLNMKHAYLYGLTSIGLGLALLVVIIGTMQWTAGLTQPAC</sequence>
<keyword evidence="4 10" id="KW-0812">Transmembrane</keyword>
<keyword evidence="3" id="KW-1003">Cell membrane</keyword>
<feature type="region of interest" description="Disordered" evidence="9">
    <location>
        <begin position="207"/>
        <end position="226"/>
    </location>
</feature>
<keyword evidence="6 10" id="KW-0472">Membrane</keyword>
<dbReference type="PANTHER" id="PTHR28259">
    <property type="entry name" value="FLUORIDE EXPORT PROTEIN 1-RELATED"/>
    <property type="match status" value="1"/>
</dbReference>
<dbReference type="PANTHER" id="PTHR28259:SF1">
    <property type="entry name" value="FLUORIDE EXPORT PROTEIN 1-RELATED"/>
    <property type="match status" value="1"/>
</dbReference>
<dbReference type="GO" id="GO:1903425">
    <property type="term" value="F:fluoride transmembrane transporter activity"/>
    <property type="evidence" value="ECO:0007669"/>
    <property type="project" value="TreeGrafter"/>
</dbReference>